<dbReference type="InterPro" id="IPR010496">
    <property type="entry name" value="AL/BT2_dom"/>
</dbReference>
<dbReference type="Pfam" id="PF06439">
    <property type="entry name" value="3keto-disac_hyd"/>
    <property type="match status" value="1"/>
</dbReference>
<dbReference type="AlphaFoldDB" id="A0AAU7CG16"/>
<organism evidence="2">
    <name type="scientific">Singulisphaera sp. Ch08</name>
    <dbReference type="NCBI Taxonomy" id="3120278"/>
    <lineage>
        <taxon>Bacteria</taxon>
        <taxon>Pseudomonadati</taxon>
        <taxon>Planctomycetota</taxon>
        <taxon>Planctomycetia</taxon>
        <taxon>Isosphaerales</taxon>
        <taxon>Isosphaeraceae</taxon>
        <taxon>Singulisphaera</taxon>
    </lineage>
</organism>
<accession>A0AAU7CG16</accession>
<dbReference type="EMBL" id="CP155447">
    <property type="protein sequence ID" value="XBH04095.1"/>
    <property type="molecule type" value="Genomic_DNA"/>
</dbReference>
<dbReference type="GO" id="GO:0016787">
    <property type="term" value="F:hydrolase activity"/>
    <property type="evidence" value="ECO:0007669"/>
    <property type="project" value="InterPro"/>
</dbReference>
<dbReference type="Gene3D" id="2.60.120.560">
    <property type="entry name" value="Exo-inulinase, domain 1"/>
    <property type="match status" value="1"/>
</dbReference>
<proteinExistence type="predicted"/>
<evidence type="ECO:0000259" key="1">
    <source>
        <dbReference type="Pfam" id="PF06439"/>
    </source>
</evidence>
<protein>
    <submittedName>
        <fullName evidence="2">DUF1080 domain-containing protein</fullName>
    </submittedName>
</protein>
<feature type="domain" description="3-keto-alpha-glucoside-1,2-lyase/3-keto-2-hydroxy-glucal hydratase" evidence="1">
    <location>
        <begin position="49"/>
        <end position="223"/>
    </location>
</feature>
<reference evidence="2" key="1">
    <citation type="submission" date="2024-05" db="EMBL/GenBank/DDBJ databases">
        <title>Planctomycetes of the genus Singulisphaera possess chitinolytic capabilities.</title>
        <authorList>
            <person name="Ivanova A."/>
        </authorList>
    </citation>
    <scope>NUCLEOTIDE SEQUENCE</scope>
    <source>
        <strain evidence="2">Ch08T</strain>
    </source>
</reference>
<gene>
    <name evidence="2" type="ORF">V5E97_38225</name>
</gene>
<dbReference type="RefSeq" id="WP_406696841.1">
    <property type="nucleotide sequence ID" value="NZ_CP155447.1"/>
</dbReference>
<sequence>MRRSTVLISVRVVTFAAFLGLGVSTLPELRADEKSAPIVPPRPGHSERIVLFDGKHLAGWQGHAKYWSVEGGAIVGKNDEPVKVSTYLFTDRTFTDFRLTATVKLVKSEMHSGIAFWGRNAPEHGDKYTYAGHLVMFPSGWGLHDLFGRNGLKVDTAPAKKAGKQHDWNALEILAQGNRIRVGVNGSEVLDWRDPEPDRIKESPIGLQLHANKVPQEVHFKDLIVETFPKEDRLITVK</sequence>
<name>A0AAU7CG16_9BACT</name>
<evidence type="ECO:0000313" key="2">
    <source>
        <dbReference type="EMBL" id="XBH04095.1"/>
    </source>
</evidence>